<reference evidence="2" key="1">
    <citation type="submission" date="2015-07" db="EMBL/GenBank/DDBJ databases">
        <title>Genome sequencing of Sunxiuqinia dokdonensis strain SK.</title>
        <authorList>
            <person name="Ahn S."/>
            <person name="Kim B.-C."/>
        </authorList>
    </citation>
    <scope>NUCLEOTIDE SEQUENCE [LARGE SCALE GENOMIC DNA]</scope>
    <source>
        <strain evidence="2">SK</strain>
    </source>
</reference>
<name>A0A0L8V6H9_9BACT</name>
<organism evidence="1 2">
    <name type="scientific">Sunxiuqinia dokdonensis</name>
    <dbReference type="NCBI Taxonomy" id="1409788"/>
    <lineage>
        <taxon>Bacteria</taxon>
        <taxon>Pseudomonadati</taxon>
        <taxon>Bacteroidota</taxon>
        <taxon>Bacteroidia</taxon>
        <taxon>Marinilabiliales</taxon>
        <taxon>Prolixibacteraceae</taxon>
        <taxon>Sunxiuqinia</taxon>
    </lineage>
</organism>
<dbReference type="AlphaFoldDB" id="A0A0L8V6H9"/>
<sequence length="50" mass="5431">MLNSHGSPTAGITFQFQYGAIGGLKPEEIERIASNFNSSMVRLVEMTTKA</sequence>
<dbReference type="EMBL" id="LGIA01000171">
    <property type="protein sequence ID" value="KOH44046.1"/>
    <property type="molecule type" value="Genomic_DNA"/>
</dbReference>
<gene>
    <name evidence="1" type="ORF">NC99_30390</name>
</gene>
<dbReference type="Proteomes" id="UP000036958">
    <property type="component" value="Unassembled WGS sequence"/>
</dbReference>
<keyword evidence="2" id="KW-1185">Reference proteome</keyword>
<protein>
    <submittedName>
        <fullName evidence="1">Uncharacterized protein</fullName>
    </submittedName>
</protein>
<accession>A0A0L8V6H9</accession>
<dbReference type="STRING" id="1409788.NC99_30390"/>
<evidence type="ECO:0000313" key="1">
    <source>
        <dbReference type="EMBL" id="KOH44046.1"/>
    </source>
</evidence>
<proteinExistence type="predicted"/>
<comment type="caution">
    <text evidence="1">The sequence shown here is derived from an EMBL/GenBank/DDBJ whole genome shotgun (WGS) entry which is preliminary data.</text>
</comment>
<evidence type="ECO:0000313" key="2">
    <source>
        <dbReference type="Proteomes" id="UP000036958"/>
    </source>
</evidence>